<organism evidence="1 2">
    <name type="scientific">Brachybacterium endophyticum</name>
    <dbReference type="NCBI Taxonomy" id="2182385"/>
    <lineage>
        <taxon>Bacteria</taxon>
        <taxon>Bacillati</taxon>
        <taxon>Actinomycetota</taxon>
        <taxon>Actinomycetes</taxon>
        <taxon>Micrococcales</taxon>
        <taxon>Dermabacteraceae</taxon>
        <taxon>Brachybacterium</taxon>
    </lineage>
</organism>
<dbReference type="Proteomes" id="UP000245590">
    <property type="component" value="Unassembled WGS sequence"/>
</dbReference>
<dbReference type="OrthoDB" id="4882944at2"/>
<evidence type="ECO:0000313" key="2">
    <source>
        <dbReference type="Proteomes" id="UP000245590"/>
    </source>
</evidence>
<dbReference type="RefSeq" id="WP_109276543.1">
    <property type="nucleotide sequence ID" value="NZ_QFKX01000005.1"/>
</dbReference>
<comment type="caution">
    <text evidence="1">The sequence shown here is derived from an EMBL/GenBank/DDBJ whole genome shotgun (WGS) entry which is preliminary data.</text>
</comment>
<protein>
    <submittedName>
        <fullName evidence="1">Uncharacterized protein</fullName>
    </submittedName>
</protein>
<dbReference type="PROSITE" id="PS51257">
    <property type="entry name" value="PROKAR_LIPOPROTEIN"/>
    <property type="match status" value="1"/>
</dbReference>
<sequence>MPHKISILVRADVDSAAVTILVTGCLTGATREVLASQIERACLLDSASPLVVDARDAQHDDPTTAA</sequence>
<evidence type="ECO:0000313" key="1">
    <source>
        <dbReference type="EMBL" id="PWH05579.1"/>
    </source>
</evidence>
<name>A0A2U2RI72_9MICO</name>
<reference evidence="1 2" key="1">
    <citation type="submission" date="2018-05" db="EMBL/GenBank/DDBJ databases">
        <title>Brachybacterium sp. M1HQ-2T, whole genome shotgun sequence.</title>
        <authorList>
            <person name="Tuo L."/>
        </authorList>
    </citation>
    <scope>NUCLEOTIDE SEQUENCE [LARGE SCALE GENOMIC DNA]</scope>
    <source>
        <strain evidence="1 2">M1HQ-2</strain>
    </source>
</reference>
<dbReference type="AlphaFoldDB" id="A0A2U2RI72"/>
<dbReference type="EMBL" id="QFKX01000005">
    <property type="protein sequence ID" value="PWH05579.1"/>
    <property type="molecule type" value="Genomic_DNA"/>
</dbReference>
<proteinExistence type="predicted"/>
<accession>A0A2U2RI72</accession>
<keyword evidence="2" id="KW-1185">Reference proteome</keyword>
<gene>
    <name evidence="1" type="ORF">DEO23_13580</name>
</gene>